<gene>
    <name evidence="3" type="ORF">B4U80_13595</name>
</gene>
<comment type="caution">
    <text evidence="3">The sequence shown here is derived from an EMBL/GenBank/DDBJ whole genome shotgun (WGS) entry which is preliminary data.</text>
</comment>
<dbReference type="SMART" id="SM00192">
    <property type="entry name" value="LDLa"/>
    <property type="match status" value="1"/>
</dbReference>
<dbReference type="InterPro" id="IPR053103">
    <property type="entry name" value="IDLSRF-like_peptide"/>
</dbReference>
<dbReference type="EMBL" id="NCKV01000165">
    <property type="protein sequence ID" value="RWS31428.1"/>
    <property type="molecule type" value="Genomic_DNA"/>
</dbReference>
<dbReference type="PANTHER" id="PTHR20967">
    <property type="entry name" value="PROHORMONE-4"/>
    <property type="match status" value="1"/>
</dbReference>
<dbReference type="PROSITE" id="PS50068">
    <property type="entry name" value="LDLRA_2"/>
    <property type="match status" value="1"/>
</dbReference>
<dbReference type="VEuPathDB" id="VectorBase:LDEU000612"/>
<protein>
    <submittedName>
        <fullName evidence="3">Low-density lipoprotein receptor-like protein</fullName>
    </submittedName>
</protein>
<evidence type="ECO:0000313" key="4">
    <source>
        <dbReference type="Proteomes" id="UP000288716"/>
    </source>
</evidence>
<sequence>MMDMERCHPTEPFRCPGVENVCISIQYLCDGARDCKDGYDEDASLCTAVELANYEIVLSEKNKKHLSASNNILQHYKTTLGI</sequence>
<dbReference type="AlphaFoldDB" id="A0A443SV84"/>
<keyword evidence="4" id="KW-1185">Reference proteome</keyword>
<dbReference type="Pfam" id="PF00057">
    <property type="entry name" value="Ldl_recept_a"/>
    <property type="match status" value="1"/>
</dbReference>
<accession>A0A443SV84</accession>
<dbReference type="InterPro" id="IPR023415">
    <property type="entry name" value="LDLR_class-A_CS"/>
</dbReference>
<evidence type="ECO:0000256" key="1">
    <source>
        <dbReference type="ARBA" id="ARBA00023157"/>
    </source>
</evidence>
<dbReference type="Proteomes" id="UP000288716">
    <property type="component" value="Unassembled WGS sequence"/>
</dbReference>
<name>A0A443SV84_9ACAR</name>
<comment type="caution">
    <text evidence="2">Lacks conserved residue(s) required for the propagation of feature annotation.</text>
</comment>
<keyword evidence="3" id="KW-0675">Receptor</keyword>
<keyword evidence="1" id="KW-1015">Disulfide bond</keyword>
<dbReference type="OrthoDB" id="6239681at2759"/>
<dbReference type="CDD" id="cd00112">
    <property type="entry name" value="LDLa"/>
    <property type="match status" value="1"/>
</dbReference>
<proteinExistence type="predicted"/>
<reference evidence="3 4" key="1">
    <citation type="journal article" date="2018" name="Gigascience">
        <title>Genomes of trombidid mites reveal novel predicted allergens and laterally-transferred genes associated with secondary metabolism.</title>
        <authorList>
            <person name="Dong X."/>
            <person name="Chaisiri K."/>
            <person name="Xia D."/>
            <person name="Armstrong S.D."/>
            <person name="Fang Y."/>
            <person name="Donnelly M.J."/>
            <person name="Kadowaki T."/>
            <person name="McGarry J.W."/>
            <person name="Darby A.C."/>
            <person name="Makepeace B.L."/>
        </authorList>
    </citation>
    <scope>NUCLEOTIDE SEQUENCE [LARGE SCALE GENOMIC DNA]</scope>
    <source>
        <strain evidence="3">UoL-UT</strain>
    </source>
</reference>
<dbReference type="InterPro" id="IPR002172">
    <property type="entry name" value="LDrepeatLR_classA_rpt"/>
</dbReference>
<evidence type="ECO:0000313" key="3">
    <source>
        <dbReference type="EMBL" id="RWS31428.1"/>
    </source>
</evidence>
<dbReference type="SUPFAM" id="SSF57424">
    <property type="entry name" value="LDL receptor-like module"/>
    <property type="match status" value="1"/>
</dbReference>
<dbReference type="PROSITE" id="PS01209">
    <property type="entry name" value="LDLRA_1"/>
    <property type="match status" value="1"/>
</dbReference>
<dbReference type="InterPro" id="IPR036055">
    <property type="entry name" value="LDL_receptor-like_sf"/>
</dbReference>
<dbReference type="Gene3D" id="2.40.128.620">
    <property type="match status" value="1"/>
</dbReference>
<keyword evidence="3" id="KW-0449">Lipoprotein</keyword>
<organism evidence="3 4">
    <name type="scientific">Leptotrombidium deliense</name>
    <dbReference type="NCBI Taxonomy" id="299467"/>
    <lineage>
        <taxon>Eukaryota</taxon>
        <taxon>Metazoa</taxon>
        <taxon>Ecdysozoa</taxon>
        <taxon>Arthropoda</taxon>
        <taxon>Chelicerata</taxon>
        <taxon>Arachnida</taxon>
        <taxon>Acari</taxon>
        <taxon>Acariformes</taxon>
        <taxon>Trombidiformes</taxon>
        <taxon>Prostigmata</taxon>
        <taxon>Anystina</taxon>
        <taxon>Parasitengona</taxon>
        <taxon>Trombiculoidea</taxon>
        <taxon>Trombiculidae</taxon>
        <taxon>Leptotrombidium</taxon>
    </lineage>
</organism>
<dbReference type="PANTHER" id="PTHR20967:SF0">
    <property type="entry name" value="PROHORMONE-4"/>
    <property type="match status" value="1"/>
</dbReference>
<evidence type="ECO:0000256" key="2">
    <source>
        <dbReference type="PROSITE-ProRule" id="PRU00124"/>
    </source>
</evidence>